<accession>A0A6I4MM66</accession>
<feature type="domain" description="CHAT" evidence="1">
    <location>
        <begin position="473"/>
        <end position="617"/>
    </location>
</feature>
<sequence length="641" mass="70549">MSARHAVAELAAIWRSLPVLVGSEWPDLRARLVPEIEALVTAGTDDERHRRAGRVLRPLMSRPRVWDLLKDAFKSDVTRASDPGVADEADWPALVGLLNAAARDQWINAVFDGHPPGSPFAVGRPCLLAFTIDDFAHAEAFKAAQLDVLVEDDRKSAELRVDVLSEDPAGAEVRAVRTSLVVHRGRPSGPGTADRALFEVTFRRTGTVALMALFSLGSRVVRGMHLAVEVSPTGGGEVRTDSFVRPLTTAARLREPDLTLNIFRAGGTSMIRLTDTSSYQAEIPYGLRELDHLVRTGRTGLRSLLRHDQGIGEYAAVHASGIDIPEDVYTEALSELAKSGFLLFQGLFRGAKSRDDLRNIGSLIQRAMTSRGRRLQVVSDGLHLPWDLMYVADSCDDGTVSPEKILGFRYQIDHIPMRPSADPRYIDDIARPDDEPGVLLAVNEDIDRPGDDVRRTLVADQIDYWKRHGPSAVHVLRRKAEVIDALSRPRPSRLSYFYCHCQPRSADPDDCELVFTGYGCLSLLDLRAIAPDHLPLPAAPLVVLNTCDSATLTPSLYQGLVPYFLNKGARGVIGTETTVPAVFAADWARRFFDRTLKGESVGNALTAVRHEFLERHRNLMGLFYTAYCEGETVVRGSGSGR</sequence>
<organism evidence="2 3">
    <name type="scientific">Actinomadura physcomitrii</name>
    <dbReference type="NCBI Taxonomy" id="2650748"/>
    <lineage>
        <taxon>Bacteria</taxon>
        <taxon>Bacillati</taxon>
        <taxon>Actinomycetota</taxon>
        <taxon>Actinomycetes</taxon>
        <taxon>Streptosporangiales</taxon>
        <taxon>Thermomonosporaceae</taxon>
        <taxon>Actinomadura</taxon>
    </lineage>
</organism>
<evidence type="ECO:0000259" key="1">
    <source>
        <dbReference type="Pfam" id="PF12770"/>
    </source>
</evidence>
<evidence type="ECO:0000313" key="2">
    <source>
        <dbReference type="EMBL" id="MWA03306.1"/>
    </source>
</evidence>
<proteinExistence type="predicted"/>
<name>A0A6I4MM66_9ACTN</name>
<dbReference type="AlphaFoldDB" id="A0A6I4MM66"/>
<evidence type="ECO:0000313" key="3">
    <source>
        <dbReference type="Proteomes" id="UP000462055"/>
    </source>
</evidence>
<dbReference type="InterPro" id="IPR024983">
    <property type="entry name" value="CHAT_dom"/>
</dbReference>
<dbReference type="RefSeq" id="WP_151595843.1">
    <property type="nucleotide sequence ID" value="NZ_WBMS02000018.1"/>
</dbReference>
<protein>
    <submittedName>
        <fullName evidence="2">CHAT domain-containing protein</fullName>
    </submittedName>
</protein>
<dbReference type="EMBL" id="WBMS02000018">
    <property type="protein sequence ID" value="MWA03306.1"/>
    <property type="molecule type" value="Genomic_DNA"/>
</dbReference>
<dbReference type="Proteomes" id="UP000462055">
    <property type="component" value="Unassembled WGS sequence"/>
</dbReference>
<dbReference type="Pfam" id="PF12770">
    <property type="entry name" value="CHAT"/>
    <property type="match status" value="1"/>
</dbReference>
<keyword evidence="3" id="KW-1185">Reference proteome</keyword>
<reference evidence="2" key="1">
    <citation type="submission" date="2019-12" db="EMBL/GenBank/DDBJ databases">
        <title>Actinomadura physcomitrii sp. nov., a novel actinomycete isolated from moss [Physcomitrium sphaericum (Ludw) Fuernr].</title>
        <authorList>
            <person name="Zhuang X."/>
        </authorList>
    </citation>
    <scope>NUCLEOTIDE SEQUENCE [LARGE SCALE GENOMIC DNA]</scope>
    <source>
        <strain evidence="2">LD22</strain>
    </source>
</reference>
<comment type="caution">
    <text evidence="2">The sequence shown here is derived from an EMBL/GenBank/DDBJ whole genome shotgun (WGS) entry which is preliminary data.</text>
</comment>
<gene>
    <name evidence="2" type="ORF">F8568_023585</name>
</gene>